<keyword evidence="2" id="KW-0378">Hydrolase</keyword>
<dbReference type="Pfam" id="PF21365">
    <property type="entry name" value="Glyco_hydro_31_3rd"/>
    <property type="match status" value="1"/>
</dbReference>
<dbReference type="InterPro" id="IPR017853">
    <property type="entry name" value="GH"/>
</dbReference>
<feature type="domain" description="Glycoside hydrolase family 31 TIM barrel" evidence="3">
    <location>
        <begin position="2"/>
        <end position="133"/>
    </location>
</feature>
<dbReference type="EMBL" id="BAAANB010000199">
    <property type="protein sequence ID" value="GAA1505510.1"/>
    <property type="molecule type" value="Genomic_DNA"/>
</dbReference>
<dbReference type="Gene3D" id="2.60.40.1180">
    <property type="entry name" value="Golgi alpha-mannosidase II"/>
    <property type="match status" value="2"/>
</dbReference>
<proteinExistence type="inferred from homology"/>
<comment type="caution">
    <text evidence="5">The sequence shown here is derived from an EMBL/GenBank/DDBJ whole genome shotgun (WGS) entry which is preliminary data.</text>
</comment>
<name>A0ABN1ZVT7_9MICO</name>
<keyword evidence="2" id="KW-0326">Glycosidase</keyword>
<dbReference type="SUPFAM" id="SSF51011">
    <property type="entry name" value="Glycosyl hydrolase domain"/>
    <property type="match status" value="1"/>
</dbReference>
<dbReference type="SUPFAM" id="SSF51445">
    <property type="entry name" value="(Trans)glycosidases"/>
    <property type="match status" value="1"/>
</dbReference>
<evidence type="ECO:0000313" key="5">
    <source>
        <dbReference type="EMBL" id="GAA1505510.1"/>
    </source>
</evidence>
<dbReference type="InterPro" id="IPR013780">
    <property type="entry name" value="Glyco_hydro_b"/>
</dbReference>
<reference evidence="5 6" key="1">
    <citation type="journal article" date="2019" name="Int. J. Syst. Evol. Microbiol.">
        <title>The Global Catalogue of Microorganisms (GCM) 10K type strain sequencing project: providing services to taxonomists for standard genome sequencing and annotation.</title>
        <authorList>
            <consortium name="The Broad Institute Genomics Platform"/>
            <consortium name="The Broad Institute Genome Sequencing Center for Infectious Disease"/>
            <person name="Wu L."/>
            <person name="Ma J."/>
        </authorList>
    </citation>
    <scope>NUCLEOTIDE SEQUENCE [LARGE SCALE GENOMIC DNA]</scope>
    <source>
        <strain evidence="5 6">JCM 14283</strain>
    </source>
</reference>
<dbReference type="PANTHER" id="PTHR22762:SF166">
    <property type="entry name" value="ALPHA-GLUCOSIDASE"/>
    <property type="match status" value="1"/>
</dbReference>
<keyword evidence="6" id="KW-1185">Reference proteome</keyword>
<evidence type="ECO:0008006" key="7">
    <source>
        <dbReference type="Google" id="ProtNLM"/>
    </source>
</evidence>
<feature type="domain" description="Glycosyl hydrolase family 31 C-terminal" evidence="4">
    <location>
        <begin position="141"/>
        <end position="227"/>
    </location>
</feature>
<evidence type="ECO:0000256" key="2">
    <source>
        <dbReference type="RuleBase" id="RU361185"/>
    </source>
</evidence>
<dbReference type="RefSeq" id="WP_343995149.1">
    <property type="nucleotide sequence ID" value="NZ_BAAANB010000199.1"/>
</dbReference>
<evidence type="ECO:0000256" key="1">
    <source>
        <dbReference type="ARBA" id="ARBA00007806"/>
    </source>
</evidence>
<dbReference type="InterPro" id="IPR000322">
    <property type="entry name" value="Glyco_hydro_31_TIM"/>
</dbReference>
<dbReference type="Pfam" id="PF01055">
    <property type="entry name" value="Glyco_hydro_31_2nd"/>
    <property type="match status" value="1"/>
</dbReference>
<organism evidence="5 6">
    <name type="scientific">Terrabacter terrae</name>
    <dbReference type="NCBI Taxonomy" id="318434"/>
    <lineage>
        <taxon>Bacteria</taxon>
        <taxon>Bacillati</taxon>
        <taxon>Actinomycetota</taxon>
        <taxon>Actinomycetes</taxon>
        <taxon>Micrococcales</taxon>
        <taxon>Intrasporangiaceae</taxon>
        <taxon>Terrabacter</taxon>
    </lineage>
</organism>
<dbReference type="PANTHER" id="PTHR22762">
    <property type="entry name" value="ALPHA-GLUCOSIDASE"/>
    <property type="match status" value="1"/>
</dbReference>
<dbReference type="Proteomes" id="UP001501285">
    <property type="component" value="Unassembled WGS sequence"/>
</dbReference>
<dbReference type="InterPro" id="IPR048395">
    <property type="entry name" value="Glyco_hydro_31_C"/>
</dbReference>
<accession>A0ABN1ZVT7</accession>
<comment type="similarity">
    <text evidence="1 2">Belongs to the glycosyl hydrolase 31 family.</text>
</comment>
<evidence type="ECO:0000259" key="4">
    <source>
        <dbReference type="Pfam" id="PF21365"/>
    </source>
</evidence>
<protein>
    <recommendedName>
        <fullName evidence="7">Alpha-glucosidase</fullName>
    </recommendedName>
</protein>
<evidence type="ECO:0000313" key="6">
    <source>
        <dbReference type="Proteomes" id="UP001501285"/>
    </source>
</evidence>
<dbReference type="Gene3D" id="3.20.20.80">
    <property type="entry name" value="Glycosidases"/>
    <property type="match status" value="1"/>
</dbReference>
<sequence length="322" mass="36038">MGTIEGLRAARPQDRTFILSRAGFAGIQRYAANWMGDNQARWDHLWLSMPMACGFGLSGQPFVGADIGGFQGNTNPELFLRWFQMGVLTPFCRNHSETGNIDQYPWSFGPEIHDLTRQAVGLRYRLMPYLYSAFVRASETGEPVQRPLVLDYQDDPEVVDVDDQYLFGRDLLVAPVTEQGMTSRSVYLPAGDWYDWYTGELHPGGQRITVETPLERIPLFARAGAAIPMWTQVPASTDGYRPESIELHVFDPVVDGHWESVLVEDDGLTVRHGDAAGEPERLTTRVVVTRAGGEVTVEHETSGRGYAGHARTRFDLVRHAPE</sequence>
<gene>
    <name evidence="5" type="ORF">GCM10009740_40260</name>
</gene>
<evidence type="ECO:0000259" key="3">
    <source>
        <dbReference type="Pfam" id="PF01055"/>
    </source>
</evidence>